<dbReference type="KEGG" id="naz:Aazo_3434"/>
<evidence type="ECO:0000313" key="2">
    <source>
        <dbReference type="Proteomes" id="UP000001511"/>
    </source>
</evidence>
<organism evidence="1 2">
    <name type="scientific">Nostoc azollae (strain 0708)</name>
    <name type="common">Anabaena azollae (strain 0708)</name>
    <dbReference type="NCBI Taxonomy" id="551115"/>
    <lineage>
        <taxon>Bacteria</taxon>
        <taxon>Bacillati</taxon>
        <taxon>Cyanobacteriota</taxon>
        <taxon>Cyanophyceae</taxon>
        <taxon>Nostocales</taxon>
        <taxon>Nostocaceae</taxon>
        <taxon>Trichormus</taxon>
    </lineage>
</organism>
<proteinExistence type="predicted"/>
<dbReference type="Proteomes" id="UP000001511">
    <property type="component" value="Chromosome"/>
</dbReference>
<accession>D7E305</accession>
<protein>
    <submittedName>
        <fullName evidence="1">Uncharacterized protein</fullName>
    </submittedName>
</protein>
<dbReference type="HOGENOM" id="CLU_2684206_0_0_3"/>
<dbReference type="EMBL" id="CP002059">
    <property type="protein sequence ID" value="ADI65073.1"/>
    <property type="molecule type" value="Genomic_DNA"/>
</dbReference>
<keyword evidence="2" id="KW-1185">Reference proteome</keyword>
<evidence type="ECO:0000313" key="1">
    <source>
        <dbReference type="EMBL" id="ADI65073.1"/>
    </source>
</evidence>
<dbReference type="AlphaFoldDB" id="D7E305"/>
<gene>
    <name evidence="1" type="ordered locus">Aazo_3434</name>
</gene>
<reference evidence="1 2" key="1">
    <citation type="journal article" date="2010" name="PLoS ONE">
        <title>Genome erosion in a nitrogen-fixing vertically transmitted endosymbiotic multicellular cyanobacterium.</title>
        <authorList>
            <person name="Ran L."/>
            <person name="Larsson J."/>
            <person name="Vigil-Stenman T."/>
            <person name="Nylander J.A."/>
            <person name="Ininbergs K."/>
            <person name="Zheng W.W."/>
            <person name="Lapidus A."/>
            <person name="Lowry S."/>
            <person name="Haselkorn R."/>
            <person name="Bergman B."/>
        </authorList>
    </citation>
    <scope>NUCLEOTIDE SEQUENCE [LARGE SCALE GENOMIC DNA]</scope>
    <source>
        <strain evidence="1 2">0708</strain>
    </source>
</reference>
<sequence length="74" mass="8078">MGSIAHTPSELKSTRAAYWLIKLCDAYATKLIKLSVAPFPPSKTPQPAHPNTSHHFPASPAIHESICHPTMISF</sequence>
<name>D7E305_NOSA0</name>